<sequence>MTKVATVLMTLLGTAFAQIDRTCIDIAFNSETNTLSGKCQPRDNSGYIPSELDLNDCFGYDGTTITSEKVAVPLANTTTIRNMPPDHNLDQPTEYPSSAMTFPQQPRPLTLDLLPTEILLQISGEPEKYQSTLSAREFKGLCLLSPSLSRLYLPFHYFSNNHGAFRDAIRDADVKILDLCVQLGAAPPPPDMSRMKWQLPESDGCQCLSEFPHTHHRPIDELLESVYLGRAPIGKCVDTLKWLLDRGCDVKEQGDQHWYKGNEHCDHVPEFLITILSKSPDRTYTEGICQMIDLLQSHGYSLPFTMNMYTYWRGEKRNRYCPGLIMKPMEVALRSHCPPHLLELVLRDYMRRFVKFKVSHVRPPPLMDRWAGDYSYVIQGADRVVKQPWWKFTNLLGTIWGLFLDLIDESTSWVEEYRGEAADIFEQKIEILKEYRVADLDERKILRKIVKAMRSLTTPIKASISAVGHDREAQRCWETLYSVLIPFTSMRGVYILDNDWHPYRGDARTRGHRHRYHSFNIERTWSVYSMYHNYRLQNDQIRPTIALPWGKMGIAKRGDGRWQDREWNRVVDYEDCLPQAKLTGNESHERLIEIFSNWRLPSWVDGHTYEEIERLVGERWIELYVRGNVIPHYN</sequence>
<dbReference type="OrthoDB" id="5015698at2759"/>
<evidence type="ECO:0008006" key="4">
    <source>
        <dbReference type="Google" id="ProtNLM"/>
    </source>
</evidence>
<reference evidence="2 3" key="1">
    <citation type="submission" date="2020-05" db="EMBL/GenBank/DDBJ databases">
        <title>Identification and distribution of gene clusters putatively required for synthesis of sphingolipid metabolism inhibitors in phylogenetically diverse species of the filamentous fungus Fusarium.</title>
        <authorList>
            <person name="Kim H.-S."/>
            <person name="Busman M."/>
            <person name="Brown D.W."/>
            <person name="Divon H."/>
            <person name="Uhlig S."/>
            <person name="Proctor R.H."/>
        </authorList>
    </citation>
    <scope>NUCLEOTIDE SEQUENCE [LARGE SCALE GENOMIC DNA]</scope>
    <source>
        <strain evidence="2 3">NRRL 13617</strain>
    </source>
</reference>
<organism evidence="2 3">
    <name type="scientific">Fusarium phyllophilum</name>
    <dbReference type="NCBI Taxonomy" id="47803"/>
    <lineage>
        <taxon>Eukaryota</taxon>
        <taxon>Fungi</taxon>
        <taxon>Dikarya</taxon>
        <taxon>Ascomycota</taxon>
        <taxon>Pezizomycotina</taxon>
        <taxon>Sordariomycetes</taxon>
        <taxon>Hypocreomycetidae</taxon>
        <taxon>Hypocreales</taxon>
        <taxon>Nectriaceae</taxon>
        <taxon>Fusarium</taxon>
        <taxon>Fusarium fujikuroi species complex</taxon>
    </lineage>
</organism>
<keyword evidence="3" id="KW-1185">Reference proteome</keyword>
<evidence type="ECO:0000313" key="2">
    <source>
        <dbReference type="EMBL" id="KAF5571069.1"/>
    </source>
</evidence>
<feature type="chain" id="PRO_5034001284" description="F-box domain-containing protein" evidence="1">
    <location>
        <begin position="18"/>
        <end position="634"/>
    </location>
</feature>
<comment type="caution">
    <text evidence="2">The sequence shown here is derived from an EMBL/GenBank/DDBJ whole genome shotgun (WGS) entry which is preliminary data.</text>
</comment>
<proteinExistence type="predicted"/>
<keyword evidence="1" id="KW-0732">Signal</keyword>
<dbReference type="SUPFAM" id="SSF51322">
    <property type="entry name" value="Cyanovirin-N"/>
    <property type="match status" value="1"/>
</dbReference>
<accession>A0A8H5KD14</accession>
<protein>
    <recommendedName>
        <fullName evidence="4">F-box domain-containing protein</fullName>
    </recommendedName>
</protein>
<evidence type="ECO:0000256" key="1">
    <source>
        <dbReference type="SAM" id="SignalP"/>
    </source>
</evidence>
<name>A0A8H5KD14_9HYPO</name>
<evidence type="ECO:0000313" key="3">
    <source>
        <dbReference type="Proteomes" id="UP000582016"/>
    </source>
</evidence>
<dbReference type="Proteomes" id="UP000582016">
    <property type="component" value="Unassembled WGS sequence"/>
</dbReference>
<dbReference type="Gene3D" id="2.30.60.10">
    <property type="entry name" value="Cyanovirin-N"/>
    <property type="match status" value="1"/>
</dbReference>
<dbReference type="InterPro" id="IPR036673">
    <property type="entry name" value="Cyanovirin-N_sf"/>
</dbReference>
<dbReference type="AlphaFoldDB" id="A0A8H5KD14"/>
<gene>
    <name evidence="2" type="ORF">FPHYL_728</name>
</gene>
<dbReference type="EMBL" id="JAAOAQ010000019">
    <property type="protein sequence ID" value="KAF5571069.1"/>
    <property type="molecule type" value="Genomic_DNA"/>
</dbReference>
<feature type="signal peptide" evidence="1">
    <location>
        <begin position="1"/>
        <end position="17"/>
    </location>
</feature>